<name>A0A2M4B5W1_9DIPT</name>
<evidence type="ECO:0000313" key="1">
    <source>
        <dbReference type="EMBL" id="MBW48380.1"/>
    </source>
</evidence>
<organism evidence="1">
    <name type="scientific">Anopheles triannulatus</name>
    <dbReference type="NCBI Taxonomy" id="58253"/>
    <lineage>
        <taxon>Eukaryota</taxon>
        <taxon>Metazoa</taxon>
        <taxon>Ecdysozoa</taxon>
        <taxon>Arthropoda</taxon>
        <taxon>Hexapoda</taxon>
        <taxon>Insecta</taxon>
        <taxon>Pterygota</taxon>
        <taxon>Neoptera</taxon>
        <taxon>Endopterygota</taxon>
        <taxon>Diptera</taxon>
        <taxon>Nematocera</taxon>
        <taxon>Culicoidea</taxon>
        <taxon>Culicidae</taxon>
        <taxon>Anophelinae</taxon>
        <taxon>Anopheles</taxon>
    </lineage>
</organism>
<reference evidence="1" key="1">
    <citation type="submission" date="2018-01" db="EMBL/GenBank/DDBJ databases">
        <title>An insight into the sialome of Amazonian anophelines.</title>
        <authorList>
            <person name="Ribeiro J.M."/>
            <person name="Scarpassa V."/>
            <person name="Calvo E."/>
        </authorList>
    </citation>
    <scope>NUCLEOTIDE SEQUENCE</scope>
    <source>
        <tissue evidence="1">Salivary glands</tissue>
    </source>
</reference>
<dbReference type="AlphaFoldDB" id="A0A2M4B5W1"/>
<protein>
    <submittedName>
        <fullName evidence="1">Putative secreted protein</fullName>
    </submittedName>
</protein>
<proteinExistence type="predicted"/>
<sequence>MVPTMVACLLINSTHAHSVNYSAPIIARRRTVPGRKKIQSRLGSPWQLQNQNKDTLRPTTISIQNSMAAWPLFTACPIGRSKPAKCLTP</sequence>
<dbReference type="EMBL" id="GGFK01015059">
    <property type="protein sequence ID" value="MBW48380.1"/>
    <property type="molecule type" value="Transcribed_RNA"/>
</dbReference>
<accession>A0A2M4B5W1</accession>